<keyword evidence="1" id="KW-0472">Membrane</keyword>
<gene>
    <name evidence="2" type="ORF">CCAN11_1610004</name>
</gene>
<reference evidence="3" key="1">
    <citation type="submission" date="2015-01" db="EMBL/GenBank/DDBJ databases">
        <authorList>
            <person name="MANFREDI Pablo"/>
        </authorList>
    </citation>
    <scope>NUCLEOTIDE SEQUENCE [LARGE SCALE GENOMIC DNA]</scope>
    <source>
        <strain evidence="3">Cc11</strain>
    </source>
</reference>
<evidence type="ECO:0000313" key="3">
    <source>
        <dbReference type="Proteomes" id="UP000039370"/>
    </source>
</evidence>
<accession>A0A0B7IDM8</accession>
<proteinExistence type="predicted"/>
<sequence length="75" mass="8985">MNDSLNSLGSFVFWVFAIFIVILAGVVWYAFEYWYLVFGIPIVIFIVFFVTNFKELRRSYKIEMDKIARKEESKQ</sequence>
<organism evidence="2 3">
    <name type="scientific">Capnocytophaga canimorsus</name>
    <dbReference type="NCBI Taxonomy" id="28188"/>
    <lineage>
        <taxon>Bacteria</taxon>
        <taxon>Pseudomonadati</taxon>
        <taxon>Bacteroidota</taxon>
        <taxon>Flavobacteriia</taxon>
        <taxon>Flavobacteriales</taxon>
        <taxon>Flavobacteriaceae</taxon>
        <taxon>Capnocytophaga</taxon>
    </lineage>
</organism>
<feature type="transmembrane region" description="Helical" evidence="1">
    <location>
        <begin position="33"/>
        <end position="53"/>
    </location>
</feature>
<keyword evidence="1" id="KW-1133">Transmembrane helix</keyword>
<evidence type="ECO:0000313" key="2">
    <source>
        <dbReference type="EMBL" id="CEN48082.1"/>
    </source>
</evidence>
<dbReference type="Proteomes" id="UP000039370">
    <property type="component" value="Unassembled WGS sequence"/>
</dbReference>
<dbReference type="SUPFAM" id="SSF103473">
    <property type="entry name" value="MFS general substrate transporter"/>
    <property type="match status" value="1"/>
</dbReference>
<evidence type="ECO:0000256" key="1">
    <source>
        <dbReference type="SAM" id="Phobius"/>
    </source>
</evidence>
<dbReference type="InterPro" id="IPR036259">
    <property type="entry name" value="MFS_trans_sf"/>
</dbReference>
<feature type="transmembrane region" description="Helical" evidence="1">
    <location>
        <begin position="7"/>
        <end position="27"/>
    </location>
</feature>
<name>A0A0B7IDM8_9FLAO</name>
<dbReference type="RefSeq" id="WP_041985155.1">
    <property type="nucleotide sequence ID" value="NZ_BOQI01000017.1"/>
</dbReference>
<protein>
    <submittedName>
        <fullName evidence="2">Uncharacterized protein</fullName>
    </submittedName>
</protein>
<keyword evidence="1" id="KW-0812">Transmembrane</keyword>
<dbReference type="AlphaFoldDB" id="A0A0B7IDM8"/>
<dbReference type="EMBL" id="CDOK01000070">
    <property type="protein sequence ID" value="CEN48082.1"/>
    <property type="molecule type" value="Genomic_DNA"/>
</dbReference>